<feature type="chain" id="PRO_5029008842" description="MICOS complex subunit MIC12" evidence="13">
    <location>
        <begin position="19"/>
        <end position="97"/>
    </location>
</feature>
<evidence type="ECO:0000256" key="7">
    <source>
        <dbReference type="ARBA" id="ARBA00022989"/>
    </source>
</evidence>
<name>A0A7H9B0H8_ZYGMR</name>
<evidence type="ECO:0000256" key="3">
    <source>
        <dbReference type="ARBA" id="ARBA00009188"/>
    </source>
</evidence>
<proteinExistence type="inferred from homology"/>
<evidence type="ECO:0000256" key="5">
    <source>
        <dbReference type="ARBA" id="ARBA00022692"/>
    </source>
</evidence>
<evidence type="ECO:0000256" key="13">
    <source>
        <dbReference type="SAM" id="SignalP"/>
    </source>
</evidence>
<keyword evidence="8 12" id="KW-0496">Mitochondrion</keyword>
<evidence type="ECO:0000256" key="12">
    <source>
        <dbReference type="RuleBase" id="RU363010"/>
    </source>
</evidence>
<comment type="subcellular location">
    <subcellularLocation>
        <location evidence="2 12">Mitochondrion inner membrane</location>
        <topology evidence="2 12">Single-pass membrane protein</topology>
    </subcellularLocation>
</comment>
<sequence length="97" mass="11452">MSKILKLSSITLLSSTLAVSYYYYAIDRDGYHYNNSIWKRISDRTRGIIDRKQDIVATDPFTTKPRDILRRPMVETMKDLWNEQIRSSVSWIYSLGK</sequence>
<keyword evidence="13" id="KW-0732">Signal</keyword>
<dbReference type="KEGG" id="zmk:HG535_0C04750"/>
<dbReference type="RefSeq" id="XP_037143849.1">
    <property type="nucleotide sequence ID" value="XM_037287954.1"/>
</dbReference>
<dbReference type="GO" id="GO:0061617">
    <property type="term" value="C:MICOS complex"/>
    <property type="evidence" value="ECO:0007669"/>
    <property type="project" value="UniProtKB-UniRule"/>
</dbReference>
<keyword evidence="15" id="KW-1185">Reference proteome</keyword>
<dbReference type="GO" id="GO:0042407">
    <property type="term" value="P:cristae formation"/>
    <property type="evidence" value="ECO:0007669"/>
    <property type="project" value="InterPro"/>
</dbReference>
<feature type="signal peptide" evidence="13">
    <location>
        <begin position="1"/>
        <end position="18"/>
    </location>
</feature>
<evidence type="ECO:0000256" key="9">
    <source>
        <dbReference type="ARBA" id="ARBA00023136"/>
    </source>
</evidence>
<dbReference type="InterPro" id="IPR031463">
    <property type="entry name" value="Mic12"/>
</dbReference>
<evidence type="ECO:0000256" key="8">
    <source>
        <dbReference type="ARBA" id="ARBA00023128"/>
    </source>
</evidence>
<keyword evidence="7" id="KW-1133">Transmembrane helix</keyword>
<dbReference type="GO" id="GO:0044284">
    <property type="term" value="C:mitochondrial crista junction"/>
    <property type="evidence" value="ECO:0007669"/>
    <property type="project" value="InterPro"/>
</dbReference>
<comment type="similarity">
    <text evidence="3 12">Belongs to the MICOS complex subunit Mic12 family.</text>
</comment>
<reference evidence="14 15" key="1">
    <citation type="submission" date="2020-07" db="EMBL/GenBank/DDBJ databases">
        <title>The yeast mating-type switching endonuclease HO is a domesticated member of an unorthodox homing genetic element family.</title>
        <authorList>
            <person name="Coughlan A.Y."/>
            <person name="Lombardi L."/>
            <person name="Braun-Galleani S."/>
            <person name="Martos A.R."/>
            <person name="Galeote V."/>
            <person name="Bigey F."/>
            <person name="Dequin S."/>
            <person name="Byrne K.P."/>
            <person name="Wolfe K.H."/>
        </authorList>
    </citation>
    <scope>NUCLEOTIDE SEQUENCE [LARGE SCALE GENOMIC DNA]</scope>
    <source>
        <strain evidence="14 15">NRRL Y-6702</strain>
    </source>
</reference>
<gene>
    <name evidence="14" type="ORF">HG535_0C04750</name>
</gene>
<keyword evidence="6 12" id="KW-0999">Mitochondrion inner membrane</keyword>
<protein>
    <recommendedName>
        <fullName evidence="4 12">MICOS complex subunit MIC12</fullName>
    </recommendedName>
    <alternativeName>
        <fullName evidence="11 12">Altered inheritance of mitochondria protein 5, mitochondrial</fullName>
    </alternativeName>
    <alternativeName>
        <fullName evidence="10 12">Found in mitochondrial proteome protein 51</fullName>
    </alternativeName>
</protein>
<evidence type="ECO:0000256" key="10">
    <source>
        <dbReference type="ARBA" id="ARBA00032159"/>
    </source>
</evidence>
<evidence type="ECO:0000256" key="6">
    <source>
        <dbReference type="ARBA" id="ARBA00022792"/>
    </source>
</evidence>
<comment type="subunit">
    <text evidence="12">Component of the mitochondrial contact site and cristae organizing system (MICOS) complex.</text>
</comment>
<dbReference type="Pfam" id="PF17050">
    <property type="entry name" value="AIM5"/>
    <property type="match status" value="1"/>
</dbReference>
<evidence type="ECO:0000256" key="1">
    <source>
        <dbReference type="ARBA" id="ARBA00002689"/>
    </source>
</evidence>
<dbReference type="GeneID" id="59235819"/>
<dbReference type="Proteomes" id="UP000509704">
    <property type="component" value="Chromosome 3"/>
</dbReference>
<keyword evidence="5" id="KW-0812">Transmembrane</keyword>
<comment type="function">
    <text evidence="1 12">Component of the MICOS complex, a large protein complex of the mitochondrial inner membrane that plays crucial roles in the maintenance of crista junctions, inner membrane architecture, and formation of contact sites to the outer membrane.</text>
</comment>
<dbReference type="OrthoDB" id="4037694at2759"/>
<accession>A0A7H9B0H8</accession>
<dbReference type="EMBL" id="CP058606">
    <property type="protein sequence ID" value="QLG72121.1"/>
    <property type="molecule type" value="Genomic_DNA"/>
</dbReference>
<dbReference type="AlphaFoldDB" id="A0A7H9B0H8"/>
<evidence type="ECO:0000256" key="2">
    <source>
        <dbReference type="ARBA" id="ARBA00004434"/>
    </source>
</evidence>
<organism evidence="14 15">
    <name type="scientific">Zygotorulaspora mrakii</name>
    <name type="common">Zygosaccharomyces mrakii</name>
    <dbReference type="NCBI Taxonomy" id="42260"/>
    <lineage>
        <taxon>Eukaryota</taxon>
        <taxon>Fungi</taxon>
        <taxon>Dikarya</taxon>
        <taxon>Ascomycota</taxon>
        <taxon>Saccharomycotina</taxon>
        <taxon>Saccharomycetes</taxon>
        <taxon>Saccharomycetales</taxon>
        <taxon>Saccharomycetaceae</taxon>
        <taxon>Zygotorulaspora</taxon>
    </lineage>
</organism>
<evidence type="ECO:0000313" key="15">
    <source>
        <dbReference type="Proteomes" id="UP000509704"/>
    </source>
</evidence>
<evidence type="ECO:0000313" key="14">
    <source>
        <dbReference type="EMBL" id="QLG72121.1"/>
    </source>
</evidence>
<keyword evidence="9" id="KW-0472">Membrane</keyword>
<evidence type="ECO:0000256" key="4">
    <source>
        <dbReference type="ARBA" id="ARBA00018170"/>
    </source>
</evidence>
<evidence type="ECO:0000256" key="11">
    <source>
        <dbReference type="ARBA" id="ARBA00032985"/>
    </source>
</evidence>